<dbReference type="AlphaFoldDB" id="A0A7J6WJU6"/>
<comment type="caution">
    <text evidence="2">The sequence shown here is derived from an EMBL/GenBank/DDBJ whole genome shotgun (WGS) entry which is preliminary data.</text>
</comment>
<sequence length="129" mass="14223">MAETLCRKRALKAFFVKSCQIGTPIAVPNKNIAACCPPQAPCSFSHSKSNVSILYPLLHQGTQLDQLLDFSAQANGKTLVNEVLDRIVGKQHKFYIRISEFNLTNPDSPPTTQKISGAIQKKAKKPKQD</sequence>
<proteinExistence type="predicted"/>
<evidence type="ECO:0000313" key="3">
    <source>
        <dbReference type="Proteomes" id="UP000554482"/>
    </source>
</evidence>
<dbReference type="Proteomes" id="UP000554482">
    <property type="component" value="Unassembled WGS sequence"/>
</dbReference>
<evidence type="ECO:0000313" key="2">
    <source>
        <dbReference type="EMBL" id="KAF5197213.1"/>
    </source>
</evidence>
<keyword evidence="3" id="KW-1185">Reference proteome</keyword>
<feature type="region of interest" description="Disordered" evidence="1">
    <location>
        <begin position="105"/>
        <end position="129"/>
    </location>
</feature>
<reference evidence="2 3" key="1">
    <citation type="submission" date="2020-06" db="EMBL/GenBank/DDBJ databases">
        <title>Transcriptomic and genomic resources for Thalictrum thalictroides and T. hernandezii: Facilitating candidate gene discovery in an emerging model plant lineage.</title>
        <authorList>
            <person name="Arias T."/>
            <person name="Riano-Pachon D.M."/>
            <person name="Di Stilio V.S."/>
        </authorList>
    </citation>
    <scope>NUCLEOTIDE SEQUENCE [LARGE SCALE GENOMIC DNA]</scope>
    <source>
        <strain evidence="3">cv. WT478/WT964</strain>
        <tissue evidence="2">Leaves</tissue>
    </source>
</reference>
<feature type="compositionally biased region" description="Polar residues" evidence="1">
    <location>
        <begin position="105"/>
        <end position="115"/>
    </location>
</feature>
<accession>A0A7J6WJU6</accession>
<organism evidence="2 3">
    <name type="scientific">Thalictrum thalictroides</name>
    <name type="common">Rue-anemone</name>
    <name type="synonym">Anemone thalictroides</name>
    <dbReference type="NCBI Taxonomy" id="46969"/>
    <lineage>
        <taxon>Eukaryota</taxon>
        <taxon>Viridiplantae</taxon>
        <taxon>Streptophyta</taxon>
        <taxon>Embryophyta</taxon>
        <taxon>Tracheophyta</taxon>
        <taxon>Spermatophyta</taxon>
        <taxon>Magnoliopsida</taxon>
        <taxon>Ranunculales</taxon>
        <taxon>Ranunculaceae</taxon>
        <taxon>Thalictroideae</taxon>
        <taxon>Thalictrum</taxon>
    </lineage>
</organism>
<protein>
    <submittedName>
        <fullName evidence="2">Uncharacterized protein</fullName>
    </submittedName>
</protein>
<name>A0A7J6WJU6_THATH</name>
<dbReference type="EMBL" id="JABWDY010014961">
    <property type="protein sequence ID" value="KAF5197213.1"/>
    <property type="molecule type" value="Genomic_DNA"/>
</dbReference>
<evidence type="ECO:0000256" key="1">
    <source>
        <dbReference type="SAM" id="MobiDB-lite"/>
    </source>
</evidence>
<gene>
    <name evidence="2" type="ORF">FRX31_013200</name>
</gene>